<keyword evidence="3" id="KW-0436">Ligase</keyword>
<dbReference type="PANTHER" id="PTHR47917:SF1">
    <property type="entry name" value="COENZYME F420:L-GLUTAMATE LIGASE"/>
    <property type="match status" value="1"/>
</dbReference>
<evidence type="ECO:0000313" key="4">
    <source>
        <dbReference type="Proteomes" id="UP000628079"/>
    </source>
</evidence>
<organism evidence="3 4">
    <name type="scientific">Knoellia flava</name>
    <dbReference type="NCBI Taxonomy" id="913969"/>
    <lineage>
        <taxon>Bacteria</taxon>
        <taxon>Bacillati</taxon>
        <taxon>Actinomycetota</taxon>
        <taxon>Actinomycetes</taxon>
        <taxon>Micrococcales</taxon>
        <taxon>Intrasporangiaceae</taxon>
        <taxon>Knoellia</taxon>
    </lineage>
</organism>
<dbReference type="Gene3D" id="3.90.1660.10">
    <property type="entry name" value="CofE-like domain"/>
    <property type="match status" value="1"/>
</dbReference>
<accession>A0A8H9FX87</accession>
<feature type="region of interest" description="Disordered" evidence="1">
    <location>
        <begin position="230"/>
        <end position="262"/>
    </location>
</feature>
<dbReference type="InterPro" id="IPR002847">
    <property type="entry name" value="F420-0_gamma-glut_ligase-dom"/>
</dbReference>
<reference evidence="3" key="2">
    <citation type="submission" date="2020-09" db="EMBL/GenBank/DDBJ databases">
        <authorList>
            <person name="Sun Q."/>
            <person name="Zhou Y."/>
        </authorList>
    </citation>
    <scope>NUCLEOTIDE SEQUENCE</scope>
    <source>
        <strain evidence="3">CGMCC 1.10749</strain>
    </source>
</reference>
<dbReference type="Proteomes" id="UP000628079">
    <property type="component" value="Unassembled WGS sequence"/>
</dbReference>
<dbReference type="Gene3D" id="3.30.1330.100">
    <property type="entry name" value="CofE-like"/>
    <property type="match status" value="1"/>
</dbReference>
<feature type="domain" description="Coenzyme F420:L-glutamate ligase-like" evidence="2">
    <location>
        <begin position="70"/>
        <end position="223"/>
    </location>
</feature>
<dbReference type="Pfam" id="PF01996">
    <property type="entry name" value="F420_ligase"/>
    <property type="match status" value="2"/>
</dbReference>
<evidence type="ECO:0000313" key="3">
    <source>
        <dbReference type="EMBL" id="GGB84722.1"/>
    </source>
</evidence>
<gene>
    <name evidence="3" type="ORF">GCM10011314_25480</name>
</gene>
<sequence>MGEAGVTGPVRPVTALPVVGMPEVVAGDDVAALVLEALGSDGLKAGDVVVVSSKLVSKALGLRASDTSKDSLVLRESVRVVAERRTAEGVTRVVEAVAGPVMAAAGVDGSNTGPGDELLLLPHDPDRCARDLRSSLLERSRMPSATPLAVVLSDTAGRPWRAGLTDFALGSAGLRVLLDHRGETDVDGRLLAVTARAVADEIAAAADLVKGKADGVGAAVVRGLPSSWFEGGNGTATARSEAPSPVDEDSGADGSADEQVPSGAAQLVRTGPGDWFAMGHVEAVRAALGIGPGSPESEQVGIRAVGGETFGDVVGRVVAVTLMHDEDASVDLQVVEGGEPSTQGTASAEVTLGAGDDFSLGRLAQRLEVAAAGEGLSVSLGAGPTAEHTITARLLPGP</sequence>
<comment type="caution">
    <text evidence="3">The sequence shown here is derived from an EMBL/GenBank/DDBJ whole genome shotgun (WGS) entry which is preliminary data.</text>
</comment>
<reference evidence="3" key="1">
    <citation type="journal article" date="2014" name="Int. J. Syst. Evol. Microbiol.">
        <title>Complete genome sequence of Corynebacterium casei LMG S-19264T (=DSM 44701T), isolated from a smear-ripened cheese.</title>
        <authorList>
            <consortium name="US DOE Joint Genome Institute (JGI-PGF)"/>
            <person name="Walter F."/>
            <person name="Albersmeier A."/>
            <person name="Kalinowski J."/>
            <person name="Ruckert C."/>
        </authorList>
    </citation>
    <scope>NUCLEOTIDE SEQUENCE</scope>
    <source>
        <strain evidence="3">CGMCC 1.10749</strain>
    </source>
</reference>
<dbReference type="EMBL" id="BMEA01000002">
    <property type="protein sequence ID" value="GGB84722.1"/>
    <property type="molecule type" value="Genomic_DNA"/>
</dbReference>
<evidence type="ECO:0000256" key="1">
    <source>
        <dbReference type="SAM" id="MobiDB-lite"/>
    </source>
</evidence>
<evidence type="ECO:0000259" key="2">
    <source>
        <dbReference type="Pfam" id="PF01996"/>
    </source>
</evidence>
<protein>
    <submittedName>
        <fullName evidence="3">F420-0--gamma-glutamyl ligase</fullName>
    </submittedName>
</protein>
<feature type="domain" description="Coenzyme F420:L-glutamate ligase-like" evidence="2">
    <location>
        <begin position="21"/>
        <end position="61"/>
    </location>
</feature>
<dbReference type="PANTHER" id="PTHR47917">
    <property type="match status" value="1"/>
</dbReference>
<name>A0A8H9FX87_9MICO</name>
<dbReference type="AlphaFoldDB" id="A0A8H9FX87"/>
<dbReference type="SUPFAM" id="SSF144010">
    <property type="entry name" value="CofE-like"/>
    <property type="match status" value="1"/>
</dbReference>
<proteinExistence type="predicted"/>
<dbReference type="GO" id="GO:0052618">
    <property type="term" value="F:coenzyme F420-0:L-glutamate ligase activity"/>
    <property type="evidence" value="ECO:0007669"/>
    <property type="project" value="TreeGrafter"/>
</dbReference>